<name>A0ABR9HSU3_9PSEU</name>
<proteinExistence type="predicted"/>
<feature type="region of interest" description="Disordered" evidence="1">
    <location>
        <begin position="1"/>
        <end position="39"/>
    </location>
</feature>
<protein>
    <submittedName>
        <fullName evidence="2">Uncharacterized protein</fullName>
    </submittedName>
</protein>
<evidence type="ECO:0000313" key="3">
    <source>
        <dbReference type="Proteomes" id="UP000631670"/>
    </source>
</evidence>
<dbReference type="EMBL" id="JADBEG010000001">
    <property type="protein sequence ID" value="MBE1493993.1"/>
    <property type="molecule type" value="Genomic_DNA"/>
</dbReference>
<keyword evidence="3" id="KW-1185">Reference proteome</keyword>
<accession>A0ABR9HSU3</accession>
<evidence type="ECO:0000313" key="2">
    <source>
        <dbReference type="EMBL" id="MBE1493993.1"/>
    </source>
</evidence>
<comment type="caution">
    <text evidence="2">The sequence shown here is derived from an EMBL/GenBank/DDBJ whole genome shotgun (WGS) entry which is preliminary data.</text>
</comment>
<sequence>MTTGPPDLRAGDSALVGRRQAPRTGEFADGIFGSGGAQA</sequence>
<evidence type="ECO:0000256" key="1">
    <source>
        <dbReference type="SAM" id="MobiDB-lite"/>
    </source>
</evidence>
<dbReference type="Proteomes" id="UP000631670">
    <property type="component" value="Unassembled WGS sequence"/>
</dbReference>
<reference evidence="2 3" key="1">
    <citation type="submission" date="2020-10" db="EMBL/GenBank/DDBJ databases">
        <title>Sequencing the genomes of 1000 actinobacteria strains.</title>
        <authorList>
            <person name="Klenk H.-P."/>
        </authorList>
    </citation>
    <scope>NUCLEOTIDE SEQUENCE [LARGE SCALE GENOMIC DNA]</scope>
    <source>
        <strain evidence="2 3">DSM 44653</strain>
    </source>
</reference>
<organism evidence="2 3">
    <name type="scientific">Amycolatopsis lexingtonensis</name>
    <dbReference type="NCBI Taxonomy" id="218822"/>
    <lineage>
        <taxon>Bacteria</taxon>
        <taxon>Bacillati</taxon>
        <taxon>Actinomycetota</taxon>
        <taxon>Actinomycetes</taxon>
        <taxon>Pseudonocardiales</taxon>
        <taxon>Pseudonocardiaceae</taxon>
        <taxon>Amycolatopsis</taxon>
    </lineage>
</organism>
<gene>
    <name evidence="2" type="ORF">H4696_001093</name>
</gene>